<dbReference type="PRINTS" id="PR00396">
    <property type="entry name" value="SHIGARICIN"/>
</dbReference>
<keyword evidence="1" id="KW-0611">Plant defense</keyword>
<reference evidence="3" key="2">
    <citation type="journal article" date="2023" name="Plants (Basel)">
        <title>Annotation of the Turnera subulata (Passifloraceae) Draft Genome Reveals the S-Locus Evolved after the Divergence of Turneroideae from Passifloroideae in a Stepwise Manner.</title>
        <authorList>
            <person name="Henning P.M."/>
            <person name="Roalson E.H."/>
            <person name="Mir W."/>
            <person name="McCubbin A.G."/>
            <person name="Shore J.S."/>
        </authorList>
    </citation>
    <scope>NUCLEOTIDE SEQUENCE</scope>
    <source>
        <strain evidence="3">F60SS</strain>
    </source>
</reference>
<evidence type="ECO:0000256" key="2">
    <source>
        <dbReference type="SAM" id="MobiDB-lite"/>
    </source>
</evidence>
<comment type="catalytic activity">
    <reaction evidence="1">
        <text>Endohydrolysis of the N-glycosidic bond at one specific adenosine on the 28S rRNA.</text>
        <dbReference type="EC" id="3.2.2.22"/>
    </reaction>
</comment>
<proteinExistence type="inferred from homology"/>
<evidence type="ECO:0000256" key="1">
    <source>
        <dbReference type="RuleBase" id="RU004915"/>
    </source>
</evidence>
<dbReference type="PANTHER" id="PTHR33453:SF34">
    <property type="entry name" value="RIBOSOME-INACTIVATING PROTEIN"/>
    <property type="match status" value="1"/>
</dbReference>
<evidence type="ECO:0000313" key="3">
    <source>
        <dbReference type="EMBL" id="KAJ4839096.1"/>
    </source>
</evidence>
<dbReference type="OrthoDB" id="1704365at2759"/>
<name>A0A9Q0FWW8_9ROSI</name>
<reference evidence="3" key="1">
    <citation type="submission" date="2022-02" db="EMBL/GenBank/DDBJ databases">
        <authorList>
            <person name="Henning P.M."/>
            <person name="McCubbin A.G."/>
            <person name="Shore J.S."/>
        </authorList>
    </citation>
    <scope>NUCLEOTIDE SEQUENCE</scope>
    <source>
        <strain evidence="3">F60SS</strain>
        <tissue evidence="3">Leaves</tissue>
    </source>
</reference>
<dbReference type="AlphaFoldDB" id="A0A9Q0FWW8"/>
<feature type="region of interest" description="Disordered" evidence="2">
    <location>
        <begin position="268"/>
        <end position="319"/>
    </location>
</feature>
<dbReference type="SUPFAM" id="SSF56371">
    <property type="entry name" value="Ribosome inactivating proteins (RIP)"/>
    <property type="match status" value="1"/>
</dbReference>
<keyword evidence="4" id="KW-1185">Reference proteome</keyword>
<dbReference type="InterPro" id="IPR017989">
    <property type="entry name" value="Ribosome_inactivat_1/2"/>
</dbReference>
<keyword evidence="1" id="KW-0378">Hydrolase</keyword>
<dbReference type="Pfam" id="PF00161">
    <property type="entry name" value="RIP"/>
    <property type="match status" value="1"/>
</dbReference>
<dbReference type="GO" id="GO:0030598">
    <property type="term" value="F:rRNA N-glycosylase activity"/>
    <property type="evidence" value="ECO:0007669"/>
    <property type="project" value="UniProtKB-EC"/>
</dbReference>
<dbReference type="GO" id="GO:0006952">
    <property type="term" value="P:defense response"/>
    <property type="evidence" value="ECO:0007669"/>
    <property type="project" value="UniProtKB-KW"/>
</dbReference>
<dbReference type="InterPro" id="IPR016138">
    <property type="entry name" value="Ribosome_inactivat_prot_sub1"/>
</dbReference>
<gene>
    <name evidence="3" type="ORF">Tsubulata_037202</name>
</gene>
<dbReference type="Gene3D" id="4.10.470.10">
    <property type="entry name" value="Ricin (A Subunit), domain 2"/>
    <property type="match status" value="1"/>
</dbReference>
<dbReference type="InterPro" id="IPR016139">
    <property type="entry name" value="Ribosome_inactivat_prot_sub2"/>
</dbReference>
<evidence type="ECO:0000313" key="4">
    <source>
        <dbReference type="Proteomes" id="UP001141552"/>
    </source>
</evidence>
<comment type="caution">
    <text evidence="3">The sequence shown here is derived from an EMBL/GenBank/DDBJ whole genome shotgun (WGS) entry which is preliminary data.</text>
</comment>
<dbReference type="GO" id="GO:0017148">
    <property type="term" value="P:negative regulation of translation"/>
    <property type="evidence" value="ECO:0007669"/>
    <property type="project" value="UniProtKB-KW"/>
</dbReference>
<dbReference type="InterPro" id="IPR001574">
    <property type="entry name" value="Ribosome_inactivat_prot"/>
</dbReference>
<dbReference type="Proteomes" id="UP001141552">
    <property type="component" value="Unassembled WGS sequence"/>
</dbReference>
<dbReference type="EMBL" id="JAKUCV010003394">
    <property type="protein sequence ID" value="KAJ4839096.1"/>
    <property type="molecule type" value="Genomic_DNA"/>
</dbReference>
<dbReference type="EC" id="3.2.2.22" evidence="1"/>
<comment type="similarity">
    <text evidence="1">Belongs to the ribosome-inactivating protein family.</text>
</comment>
<dbReference type="PANTHER" id="PTHR33453">
    <property type="match status" value="1"/>
</dbReference>
<keyword evidence="1" id="KW-0800">Toxin</keyword>
<dbReference type="InterPro" id="IPR036041">
    <property type="entry name" value="Ribosome-inact_prot_sf"/>
</dbReference>
<sequence length="319" mass="35814">MHQMEKSPGDLGLGVTVITLLQLEPALISGQYEFQGIRIMRNPATIPDAERFILVVLSNEHGHEITVAIDTRDLYVVGYQGGGDYCFFLLDHDPNAAPYNLLFPEIHNRRHRRNLPFGGHYTGDHQLNSLAGDRRHITLGMGSLSDAIQWLSIRGPHQGLDMQTAFVVIIQMISEAVRLKYIEQRVVNTMVGRGPTYFRPDDLMLDLENSWTDFRDAMVQADLTGRFPGLTIHGLGSVTSVTYTLFTYLAVIKYGRFHNAGLLSVSRRNRGHHNHDDGNDWYGPRGGGNNHQGRPSAGPSRNRGNQPAGRNNPRRRQEL</sequence>
<organism evidence="3 4">
    <name type="scientific">Turnera subulata</name>
    <dbReference type="NCBI Taxonomy" id="218843"/>
    <lineage>
        <taxon>Eukaryota</taxon>
        <taxon>Viridiplantae</taxon>
        <taxon>Streptophyta</taxon>
        <taxon>Embryophyta</taxon>
        <taxon>Tracheophyta</taxon>
        <taxon>Spermatophyta</taxon>
        <taxon>Magnoliopsida</taxon>
        <taxon>eudicotyledons</taxon>
        <taxon>Gunneridae</taxon>
        <taxon>Pentapetalae</taxon>
        <taxon>rosids</taxon>
        <taxon>fabids</taxon>
        <taxon>Malpighiales</taxon>
        <taxon>Passifloraceae</taxon>
        <taxon>Turnera</taxon>
    </lineage>
</organism>
<keyword evidence="1" id="KW-0652">Protein synthesis inhibitor</keyword>
<dbReference type="Gene3D" id="3.40.420.10">
    <property type="entry name" value="Ricin (A subunit), domain 1"/>
    <property type="match status" value="1"/>
</dbReference>
<protein>
    <recommendedName>
        <fullName evidence="1">rRNA N-glycosylase</fullName>
        <ecNumber evidence="1">3.2.2.22</ecNumber>
    </recommendedName>
</protein>
<accession>A0A9Q0FWW8</accession>
<dbReference type="GO" id="GO:0090729">
    <property type="term" value="F:toxin activity"/>
    <property type="evidence" value="ECO:0007669"/>
    <property type="project" value="UniProtKB-KW"/>
</dbReference>